<evidence type="ECO:0000313" key="8">
    <source>
        <dbReference type="EMBL" id="MBB5372307.1"/>
    </source>
</evidence>
<dbReference type="InterPro" id="IPR003439">
    <property type="entry name" value="ABC_transporter-like_ATP-bd"/>
</dbReference>
<evidence type="ECO:0000256" key="2">
    <source>
        <dbReference type="ARBA" id="ARBA00022741"/>
    </source>
</evidence>
<dbReference type="Proteomes" id="UP000553706">
    <property type="component" value="Unassembled WGS sequence"/>
</dbReference>
<evidence type="ECO:0000313" key="9">
    <source>
        <dbReference type="Proteomes" id="UP000553706"/>
    </source>
</evidence>
<keyword evidence="4" id="KW-0067">ATP-binding</keyword>
<dbReference type="GO" id="GO:0005524">
    <property type="term" value="F:ATP binding"/>
    <property type="evidence" value="ECO:0007669"/>
    <property type="project" value="UniProtKB-KW"/>
</dbReference>
<organism evidence="8 9">
    <name type="scientific">Acidocella aromatica</name>
    <dbReference type="NCBI Taxonomy" id="1303579"/>
    <lineage>
        <taxon>Bacteria</taxon>
        <taxon>Pseudomonadati</taxon>
        <taxon>Pseudomonadota</taxon>
        <taxon>Alphaproteobacteria</taxon>
        <taxon>Acetobacterales</taxon>
        <taxon>Acidocellaceae</taxon>
        <taxon>Acidocella</taxon>
    </lineage>
</organism>
<gene>
    <name evidence="8" type="ORF">HNP71_000545</name>
</gene>
<protein>
    <submittedName>
        <fullName evidence="8">Heme exporter protein A</fullName>
    </submittedName>
</protein>
<dbReference type="GO" id="GO:0022857">
    <property type="term" value="F:transmembrane transporter activity"/>
    <property type="evidence" value="ECO:0007669"/>
    <property type="project" value="InterPro"/>
</dbReference>
<evidence type="ECO:0000256" key="1">
    <source>
        <dbReference type="ARBA" id="ARBA00022448"/>
    </source>
</evidence>
<comment type="caution">
    <text evidence="8">The sequence shown here is derived from an EMBL/GenBank/DDBJ whole genome shotgun (WGS) entry which is preliminary data.</text>
</comment>
<proteinExistence type="predicted"/>
<evidence type="ECO:0000256" key="4">
    <source>
        <dbReference type="ARBA" id="ARBA00022840"/>
    </source>
</evidence>
<dbReference type="SUPFAM" id="SSF52540">
    <property type="entry name" value="P-loop containing nucleoside triphosphate hydrolases"/>
    <property type="match status" value="1"/>
</dbReference>
<evidence type="ECO:0000256" key="3">
    <source>
        <dbReference type="ARBA" id="ARBA00022748"/>
    </source>
</evidence>
<keyword evidence="1" id="KW-0813">Transport</keyword>
<evidence type="ECO:0000256" key="6">
    <source>
        <dbReference type="ARBA" id="ARBA00023136"/>
    </source>
</evidence>
<evidence type="ECO:0000256" key="5">
    <source>
        <dbReference type="ARBA" id="ARBA00022967"/>
    </source>
</evidence>
<dbReference type="PANTHER" id="PTHR43499:SF1">
    <property type="entry name" value="ABC TRANSPORTER I FAMILY MEMBER 1"/>
    <property type="match status" value="1"/>
</dbReference>
<keyword evidence="9" id="KW-1185">Reference proteome</keyword>
<dbReference type="PANTHER" id="PTHR43499">
    <property type="entry name" value="ABC TRANSPORTER I FAMILY MEMBER 1"/>
    <property type="match status" value="1"/>
</dbReference>
<keyword evidence="6" id="KW-0472">Membrane</keyword>
<dbReference type="GO" id="GO:0016887">
    <property type="term" value="F:ATP hydrolysis activity"/>
    <property type="evidence" value="ECO:0007669"/>
    <property type="project" value="InterPro"/>
</dbReference>
<dbReference type="SMART" id="SM00382">
    <property type="entry name" value="AAA"/>
    <property type="match status" value="1"/>
</dbReference>
<reference evidence="8 9" key="1">
    <citation type="submission" date="2020-08" db="EMBL/GenBank/DDBJ databases">
        <title>Genomic Encyclopedia of Type Strains, Phase IV (KMG-IV): sequencing the most valuable type-strain genomes for metagenomic binning, comparative biology and taxonomic classification.</title>
        <authorList>
            <person name="Goeker M."/>
        </authorList>
    </citation>
    <scope>NUCLEOTIDE SEQUENCE [LARGE SCALE GENOMIC DNA]</scope>
    <source>
        <strain evidence="8 9">DSM 27026</strain>
    </source>
</reference>
<sequence length="158" mass="16818">MLLLRGRNGAGKSTLLRALAGLTPLAAGELLWAEEPAVRDLPSHAARIAWLGHLDAVKPALTVAEHVPEAALKPVGLEKFAALPARFLSAGQKRRLAIARVAASGRKLWLLDEPTTGLDAASVQRFADLCTAHREAGGMIIASTHTPLELKDMQVLEL</sequence>
<dbReference type="InterPro" id="IPR027417">
    <property type="entry name" value="P-loop_NTPase"/>
</dbReference>
<dbReference type="Pfam" id="PF00005">
    <property type="entry name" value="ABC_tran"/>
    <property type="match status" value="1"/>
</dbReference>
<keyword evidence="3" id="KW-0201">Cytochrome c-type biogenesis</keyword>
<keyword evidence="5" id="KW-1278">Translocase</keyword>
<feature type="domain" description="AAA+ ATPase" evidence="7">
    <location>
        <begin position="1"/>
        <end position="152"/>
    </location>
</feature>
<dbReference type="InterPro" id="IPR003593">
    <property type="entry name" value="AAA+_ATPase"/>
</dbReference>
<evidence type="ECO:0000259" key="7">
    <source>
        <dbReference type="SMART" id="SM00382"/>
    </source>
</evidence>
<dbReference type="Gene3D" id="3.40.50.300">
    <property type="entry name" value="P-loop containing nucleotide triphosphate hydrolases"/>
    <property type="match status" value="1"/>
</dbReference>
<accession>A0A840VBT8</accession>
<dbReference type="InterPro" id="IPR005895">
    <property type="entry name" value="ABC_transptr_haem_export_CcmA"/>
</dbReference>
<dbReference type="EMBL" id="JACHFJ010000002">
    <property type="protein sequence ID" value="MBB5372307.1"/>
    <property type="molecule type" value="Genomic_DNA"/>
</dbReference>
<dbReference type="GO" id="GO:0017004">
    <property type="term" value="P:cytochrome complex assembly"/>
    <property type="evidence" value="ECO:0007669"/>
    <property type="project" value="UniProtKB-KW"/>
</dbReference>
<name>A0A840VBT8_9PROT</name>
<dbReference type="NCBIfam" id="TIGR01189">
    <property type="entry name" value="ccmA"/>
    <property type="match status" value="1"/>
</dbReference>
<keyword evidence="2" id="KW-0547">Nucleotide-binding</keyword>
<dbReference type="AlphaFoldDB" id="A0A840VBT8"/>